<proteinExistence type="predicted"/>
<evidence type="ECO:0000313" key="2">
    <source>
        <dbReference type="Proteomes" id="UP000299102"/>
    </source>
</evidence>
<sequence length="262" mass="29887">MKIKEDKIFLRKQIKPGRRECLASVDKKLAEKKKDKTEKIKRREKRHKQMCYGSLSSSLTTDFIQAQGHDQPISSDESLEEPLPSTSQAIEWPHVLNKVLIGPRRWLNASCRLLMTLIIDAMTISATDNLTWPPNYGAFTRAGELAIFNLIYFSVRLNNRDGIYRESMSGKRGARTSPRNSEWREDILYQDDAHLKIVRTIEIPNTDAARGSRAIFIDDLGEGLCDLEVPLESRRKQDGLRCQSSGKSKRGRRGVLVCKNLT</sequence>
<dbReference type="Proteomes" id="UP000299102">
    <property type="component" value="Unassembled WGS sequence"/>
</dbReference>
<keyword evidence="2" id="KW-1185">Reference proteome</keyword>
<protein>
    <submittedName>
        <fullName evidence="1">Uncharacterized protein</fullName>
    </submittedName>
</protein>
<reference evidence="1 2" key="1">
    <citation type="journal article" date="2019" name="Commun. Biol.">
        <title>The bagworm genome reveals a unique fibroin gene that provides high tensile strength.</title>
        <authorList>
            <person name="Kono N."/>
            <person name="Nakamura H."/>
            <person name="Ohtoshi R."/>
            <person name="Tomita M."/>
            <person name="Numata K."/>
            <person name="Arakawa K."/>
        </authorList>
    </citation>
    <scope>NUCLEOTIDE SEQUENCE [LARGE SCALE GENOMIC DNA]</scope>
</reference>
<organism evidence="1 2">
    <name type="scientific">Eumeta variegata</name>
    <name type="common">Bagworm moth</name>
    <name type="synonym">Eumeta japonica</name>
    <dbReference type="NCBI Taxonomy" id="151549"/>
    <lineage>
        <taxon>Eukaryota</taxon>
        <taxon>Metazoa</taxon>
        <taxon>Ecdysozoa</taxon>
        <taxon>Arthropoda</taxon>
        <taxon>Hexapoda</taxon>
        <taxon>Insecta</taxon>
        <taxon>Pterygota</taxon>
        <taxon>Neoptera</taxon>
        <taxon>Endopterygota</taxon>
        <taxon>Lepidoptera</taxon>
        <taxon>Glossata</taxon>
        <taxon>Ditrysia</taxon>
        <taxon>Tineoidea</taxon>
        <taxon>Psychidae</taxon>
        <taxon>Oiketicinae</taxon>
        <taxon>Eumeta</taxon>
    </lineage>
</organism>
<name>A0A4C1ZS26_EUMVA</name>
<comment type="caution">
    <text evidence="1">The sequence shown here is derived from an EMBL/GenBank/DDBJ whole genome shotgun (WGS) entry which is preliminary data.</text>
</comment>
<gene>
    <name evidence="1" type="ORF">EVAR_68905_1</name>
</gene>
<evidence type="ECO:0000313" key="1">
    <source>
        <dbReference type="EMBL" id="GBP90528.1"/>
    </source>
</evidence>
<dbReference type="EMBL" id="BGZK01002088">
    <property type="protein sequence ID" value="GBP90528.1"/>
    <property type="molecule type" value="Genomic_DNA"/>
</dbReference>
<dbReference type="AlphaFoldDB" id="A0A4C1ZS26"/>
<accession>A0A4C1ZS26</accession>